<evidence type="ECO:0000313" key="3">
    <source>
        <dbReference type="Proteomes" id="UP000299102"/>
    </source>
</evidence>
<reference evidence="2 3" key="1">
    <citation type="journal article" date="2019" name="Commun. Biol.">
        <title>The bagworm genome reveals a unique fibroin gene that provides high tensile strength.</title>
        <authorList>
            <person name="Kono N."/>
            <person name="Nakamura H."/>
            <person name="Ohtoshi R."/>
            <person name="Tomita M."/>
            <person name="Numata K."/>
            <person name="Arakawa K."/>
        </authorList>
    </citation>
    <scope>NUCLEOTIDE SEQUENCE [LARGE SCALE GENOMIC DNA]</scope>
</reference>
<proteinExistence type="predicted"/>
<gene>
    <name evidence="2" type="ORF">EVAR_39124_1</name>
</gene>
<dbReference type="EMBL" id="BGZK01000734">
    <property type="protein sequence ID" value="GBP58434.1"/>
    <property type="molecule type" value="Genomic_DNA"/>
</dbReference>
<name>A0A4C1X7W7_EUMVA</name>
<protein>
    <submittedName>
        <fullName evidence="2">Uncharacterized protein</fullName>
    </submittedName>
</protein>
<evidence type="ECO:0000256" key="1">
    <source>
        <dbReference type="SAM" id="MobiDB-lite"/>
    </source>
</evidence>
<sequence>MDLRPLRTAGELFVFSSNFLLERDEDNRGDVKKGKGATICNDVPEEVKEGAQAAAAAAGAAGGGAEAAAEGGRSPKAVGSASRNTKDRYGGLISLGAAQGRRAATLLIFGRGSSSPRVSRLKHVNSRAAADKFQRAASPKNVTPTPAATPSGEPGRENGPGAPGPEPAPSPPFERPDAKWYPPPPVDLMPAGAAFWQNYSAFREVKYTATNLSRAVDGRAHANTPALARR</sequence>
<organism evidence="2 3">
    <name type="scientific">Eumeta variegata</name>
    <name type="common">Bagworm moth</name>
    <name type="synonym">Eumeta japonica</name>
    <dbReference type="NCBI Taxonomy" id="151549"/>
    <lineage>
        <taxon>Eukaryota</taxon>
        <taxon>Metazoa</taxon>
        <taxon>Ecdysozoa</taxon>
        <taxon>Arthropoda</taxon>
        <taxon>Hexapoda</taxon>
        <taxon>Insecta</taxon>
        <taxon>Pterygota</taxon>
        <taxon>Neoptera</taxon>
        <taxon>Endopterygota</taxon>
        <taxon>Lepidoptera</taxon>
        <taxon>Glossata</taxon>
        <taxon>Ditrysia</taxon>
        <taxon>Tineoidea</taxon>
        <taxon>Psychidae</taxon>
        <taxon>Oiketicinae</taxon>
        <taxon>Eumeta</taxon>
    </lineage>
</organism>
<keyword evidence="3" id="KW-1185">Reference proteome</keyword>
<dbReference type="OrthoDB" id="6436112at2759"/>
<accession>A0A4C1X7W7</accession>
<dbReference type="AlphaFoldDB" id="A0A4C1X7W7"/>
<dbReference type="Proteomes" id="UP000299102">
    <property type="component" value="Unassembled WGS sequence"/>
</dbReference>
<comment type="caution">
    <text evidence="2">The sequence shown here is derived from an EMBL/GenBank/DDBJ whole genome shotgun (WGS) entry which is preliminary data.</text>
</comment>
<feature type="region of interest" description="Disordered" evidence="1">
    <location>
        <begin position="210"/>
        <end position="230"/>
    </location>
</feature>
<feature type="region of interest" description="Disordered" evidence="1">
    <location>
        <begin position="60"/>
        <end position="88"/>
    </location>
</feature>
<feature type="region of interest" description="Disordered" evidence="1">
    <location>
        <begin position="114"/>
        <end position="186"/>
    </location>
</feature>
<evidence type="ECO:0000313" key="2">
    <source>
        <dbReference type="EMBL" id="GBP58434.1"/>
    </source>
</evidence>
<feature type="compositionally biased region" description="Pro residues" evidence="1">
    <location>
        <begin position="162"/>
        <end position="173"/>
    </location>
</feature>